<dbReference type="EMBL" id="CP151503">
    <property type="protein sequence ID" value="WZN61147.1"/>
    <property type="molecule type" value="Genomic_DNA"/>
</dbReference>
<dbReference type="InterPro" id="IPR037944">
    <property type="entry name" value="PRX5-like"/>
</dbReference>
<evidence type="ECO:0000313" key="10">
    <source>
        <dbReference type="EMBL" id="WZN61147.1"/>
    </source>
</evidence>
<dbReference type="GO" id="GO:0045454">
    <property type="term" value="P:cell redox homeostasis"/>
    <property type="evidence" value="ECO:0007669"/>
    <property type="project" value="TreeGrafter"/>
</dbReference>
<dbReference type="InterPro" id="IPR013766">
    <property type="entry name" value="Thioredoxin_domain"/>
</dbReference>
<evidence type="ECO:0000259" key="9">
    <source>
        <dbReference type="PROSITE" id="PS51352"/>
    </source>
</evidence>
<keyword evidence="11" id="KW-1185">Reference proteome</keyword>
<dbReference type="PANTHER" id="PTHR10430:SF16">
    <property type="entry name" value="PEROXIREDOXIN-5, MITOCHONDRIAL"/>
    <property type="match status" value="1"/>
</dbReference>
<keyword evidence="6 8" id="KW-0560">Oxidoreductase</keyword>
<dbReference type="GO" id="GO:0008379">
    <property type="term" value="F:thioredoxin peroxidase activity"/>
    <property type="evidence" value="ECO:0007669"/>
    <property type="project" value="InterPro"/>
</dbReference>
<dbReference type="AlphaFoldDB" id="A0AAX4P470"/>
<dbReference type="PROSITE" id="PS51352">
    <property type="entry name" value="THIOREDOXIN_2"/>
    <property type="match status" value="1"/>
</dbReference>
<protein>
    <recommendedName>
        <fullName evidence="3 8">Glutaredoxin-dependent peroxiredoxin</fullName>
        <ecNumber evidence="3 8">1.11.1.25</ecNumber>
    </recommendedName>
</protein>
<comment type="similarity">
    <text evidence="2 8">Belongs to the peroxiredoxin family. Prx5 subfamily.</text>
</comment>
<evidence type="ECO:0000256" key="8">
    <source>
        <dbReference type="RuleBase" id="RU366011"/>
    </source>
</evidence>
<gene>
    <name evidence="10" type="ORF">HKI87_03g26810</name>
</gene>
<evidence type="ECO:0000256" key="3">
    <source>
        <dbReference type="ARBA" id="ARBA00013016"/>
    </source>
</evidence>
<name>A0AAX4P470_9CHLO</name>
<evidence type="ECO:0000256" key="1">
    <source>
        <dbReference type="ARBA" id="ARBA00001711"/>
    </source>
</evidence>
<evidence type="ECO:0000256" key="5">
    <source>
        <dbReference type="ARBA" id="ARBA00022862"/>
    </source>
</evidence>
<keyword evidence="5 8" id="KW-0049">Antioxidant</keyword>
<comment type="function">
    <text evidence="8">Thiol-specific peroxidase that catalyzes the reduction of hydrogen peroxide and organic hydroperoxides to water and alcohols, respectively. Plays a role in cell protection against oxidative stress by detoxifying peroxides.</text>
</comment>
<dbReference type="InterPro" id="IPR036249">
    <property type="entry name" value="Thioredoxin-like_sf"/>
</dbReference>
<dbReference type="GO" id="GO:0005737">
    <property type="term" value="C:cytoplasm"/>
    <property type="evidence" value="ECO:0007669"/>
    <property type="project" value="TreeGrafter"/>
</dbReference>
<dbReference type="EC" id="1.11.1.25" evidence="3 8"/>
<evidence type="ECO:0000313" key="11">
    <source>
        <dbReference type="Proteomes" id="UP001472866"/>
    </source>
</evidence>
<dbReference type="InterPro" id="IPR013740">
    <property type="entry name" value="Redoxin"/>
</dbReference>
<evidence type="ECO:0000256" key="6">
    <source>
        <dbReference type="ARBA" id="ARBA00023002"/>
    </source>
</evidence>
<keyword evidence="4 8" id="KW-0575">Peroxidase</keyword>
<proteinExistence type="inferred from homology"/>
<dbReference type="SUPFAM" id="SSF52833">
    <property type="entry name" value="Thioredoxin-like"/>
    <property type="match status" value="1"/>
</dbReference>
<reference evidence="10 11" key="1">
    <citation type="submission" date="2024-03" db="EMBL/GenBank/DDBJ databases">
        <title>Complete genome sequence of the green alga Chloropicon roscoffensis RCC1871.</title>
        <authorList>
            <person name="Lemieux C."/>
            <person name="Pombert J.-F."/>
            <person name="Otis C."/>
            <person name="Turmel M."/>
        </authorList>
    </citation>
    <scope>NUCLEOTIDE SEQUENCE [LARGE SCALE GENOMIC DNA]</scope>
    <source>
        <strain evidence="10 11">RCC1871</strain>
    </source>
</reference>
<dbReference type="GO" id="GO:0042744">
    <property type="term" value="P:hydrogen peroxide catabolic process"/>
    <property type="evidence" value="ECO:0007669"/>
    <property type="project" value="TreeGrafter"/>
</dbReference>
<evidence type="ECO:0000256" key="7">
    <source>
        <dbReference type="PIRSR" id="PIRSR637944-1"/>
    </source>
</evidence>
<sequence>MPLAVSTLPNVDFRVRVRDESIGGDNPFTWKTFTSEDYFKGKKVVLFSLPGAFTPTCSTYQLPGFEKNAEEFKKLGIDEIYCLSVNDSFVMNKWAQSQDLKAVKVIPDGSLAFTNAMDMNVQKDNHAFGQRSWRYAVVADDMKIVQTFIEPGKCDNGSVDDDPYGASSPENILKYLKGEEFDKGA</sequence>
<feature type="active site" description="Cysteine sulfenic acid (-SOH) intermediate" evidence="7">
    <location>
        <position position="57"/>
    </location>
</feature>
<dbReference type="Proteomes" id="UP001472866">
    <property type="component" value="Chromosome 03"/>
</dbReference>
<dbReference type="Pfam" id="PF08534">
    <property type="entry name" value="Redoxin"/>
    <property type="match status" value="1"/>
</dbReference>
<dbReference type="PANTHER" id="PTHR10430">
    <property type="entry name" value="PEROXIREDOXIN"/>
    <property type="match status" value="1"/>
</dbReference>
<dbReference type="GO" id="GO:0034599">
    <property type="term" value="P:cellular response to oxidative stress"/>
    <property type="evidence" value="ECO:0007669"/>
    <property type="project" value="InterPro"/>
</dbReference>
<organism evidence="10 11">
    <name type="scientific">Chloropicon roscoffensis</name>
    <dbReference type="NCBI Taxonomy" id="1461544"/>
    <lineage>
        <taxon>Eukaryota</taxon>
        <taxon>Viridiplantae</taxon>
        <taxon>Chlorophyta</taxon>
        <taxon>Chloropicophyceae</taxon>
        <taxon>Chloropicales</taxon>
        <taxon>Chloropicaceae</taxon>
        <taxon>Chloropicon</taxon>
    </lineage>
</organism>
<evidence type="ECO:0000256" key="4">
    <source>
        <dbReference type="ARBA" id="ARBA00022559"/>
    </source>
</evidence>
<dbReference type="Gene3D" id="3.40.30.10">
    <property type="entry name" value="Glutaredoxin"/>
    <property type="match status" value="1"/>
</dbReference>
<accession>A0AAX4P470</accession>
<evidence type="ECO:0000256" key="2">
    <source>
        <dbReference type="ARBA" id="ARBA00010505"/>
    </source>
</evidence>
<dbReference type="CDD" id="cd03013">
    <property type="entry name" value="PRX5_like"/>
    <property type="match status" value="1"/>
</dbReference>
<comment type="catalytic activity">
    <reaction evidence="1">
        <text>[glutaredoxin]-dithiol + a hydroperoxide = [glutaredoxin]-disulfide + an alcohol + H2O</text>
        <dbReference type="Rhea" id="RHEA:62624"/>
        <dbReference type="Rhea" id="RHEA-COMP:10729"/>
        <dbReference type="Rhea" id="RHEA-COMP:10730"/>
        <dbReference type="ChEBI" id="CHEBI:15377"/>
        <dbReference type="ChEBI" id="CHEBI:29950"/>
        <dbReference type="ChEBI" id="CHEBI:30879"/>
        <dbReference type="ChEBI" id="CHEBI:35924"/>
        <dbReference type="ChEBI" id="CHEBI:50058"/>
        <dbReference type="EC" id="1.11.1.25"/>
    </reaction>
</comment>
<feature type="domain" description="Thioredoxin" evidence="9">
    <location>
        <begin position="2"/>
        <end position="181"/>
    </location>
</feature>
<keyword evidence="8" id="KW-0676">Redox-active center</keyword>